<dbReference type="EMBL" id="JBHSIV010000002">
    <property type="protein sequence ID" value="MFC5061031.1"/>
    <property type="molecule type" value="Genomic_DNA"/>
</dbReference>
<feature type="domain" description="N-acetyltransferase" evidence="1">
    <location>
        <begin position="104"/>
        <end position="235"/>
    </location>
</feature>
<dbReference type="Proteomes" id="UP001595947">
    <property type="component" value="Unassembled WGS sequence"/>
</dbReference>
<dbReference type="SUPFAM" id="SSF55729">
    <property type="entry name" value="Acyl-CoA N-acyltransferases (Nat)"/>
    <property type="match status" value="1"/>
</dbReference>
<dbReference type="InterPro" id="IPR013653">
    <property type="entry name" value="GCN5-like_dom"/>
</dbReference>
<keyword evidence="3" id="KW-1185">Reference proteome</keyword>
<gene>
    <name evidence="2" type="ORF">ACFPBZ_02345</name>
</gene>
<dbReference type="CDD" id="cd04301">
    <property type="entry name" value="NAT_SF"/>
    <property type="match status" value="1"/>
</dbReference>
<evidence type="ECO:0000259" key="1">
    <source>
        <dbReference type="PROSITE" id="PS51186"/>
    </source>
</evidence>
<accession>A0ABV9YKN0</accession>
<dbReference type="InterPro" id="IPR000182">
    <property type="entry name" value="GNAT_dom"/>
</dbReference>
<comment type="caution">
    <text evidence="2">The sequence shown here is derived from an EMBL/GenBank/DDBJ whole genome shotgun (WGS) entry which is preliminary data.</text>
</comment>
<evidence type="ECO:0000313" key="3">
    <source>
        <dbReference type="Proteomes" id="UP001595947"/>
    </source>
</evidence>
<sequence length="235" mass="24720">MNAPTSTTLDDPLRAALDGPQSHLAVRHGSAVRYHPDVAPFLAPPRDAAEWDDAAVLAGPGGVVIVRSAAPLEVPSTWTLERELPGVQMVLPDEVPAPVAGDAGVVRLGDPDVDEMLALVGRTKPGPFARRTHELGLYLGIRDPLVGLAAMAGERMHPPGACEISAVCTDPAMRGHGLATQLVFAVAAGIRTRGETPFLHAAADNTTAIRLYSQLGFQLRARPSFTAVRAPQENS</sequence>
<organism evidence="2 3">
    <name type="scientific">Actinomycetospora atypica</name>
    <dbReference type="NCBI Taxonomy" id="1290095"/>
    <lineage>
        <taxon>Bacteria</taxon>
        <taxon>Bacillati</taxon>
        <taxon>Actinomycetota</taxon>
        <taxon>Actinomycetes</taxon>
        <taxon>Pseudonocardiales</taxon>
        <taxon>Pseudonocardiaceae</taxon>
        <taxon>Actinomycetospora</taxon>
    </lineage>
</organism>
<reference evidence="3" key="1">
    <citation type="journal article" date="2019" name="Int. J. Syst. Evol. Microbiol.">
        <title>The Global Catalogue of Microorganisms (GCM) 10K type strain sequencing project: providing services to taxonomists for standard genome sequencing and annotation.</title>
        <authorList>
            <consortium name="The Broad Institute Genomics Platform"/>
            <consortium name="The Broad Institute Genome Sequencing Center for Infectious Disease"/>
            <person name="Wu L."/>
            <person name="Ma J."/>
        </authorList>
    </citation>
    <scope>NUCLEOTIDE SEQUENCE [LARGE SCALE GENOMIC DNA]</scope>
    <source>
        <strain evidence="3">CGMCC 4.7093</strain>
    </source>
</reference>
<dbReference type="Gene3D" id="3.40.630.30">
    <property type="match status" value="1"/>
</dbReference>
<dbReference type="RefSeq" id="WP_378034386.1">
    <property type="nucleotide sequence ID" value="NZ_JBHSIV010000002.1"/>
</dbReference>
<dbReference type="Pfam" id="PF08445">
    <property type="entry name" value="FR47"/>
    <property type="match status" value="1"/>
</dbReference>
<dbReference type="InterPro" id="IPR016181">
    <property type="entry name" value="Acyl_CoA_acyltransferase"/>
</dbReference>
<proteinExistence type="predicted"/>
<evidence type="ECO:0000313" key="2">
    <source>
        <dbReference type="EMBL" id="MFC5061031.1"/>
    </source>
</evidence>
<name>A0ABV9YKN0_9PSEU</name>
<dbReference type="PROSITE" id="PS51186">
    <property type="entry name" value="GNAT"/>
    <property type="match status" value="1"/>
</dbReference>
<protein>
    <submittedName>
        <fullName evidence="2">GNAT family N-acetyltransferase</fullName>
    </submittedName>
</protein>